<dbReference type="Gene3D" id="3.30.40.10">
    <property type="entry name" value="Zinc/RING finger domain, C3HC4 (zinc finger)"/>
    <property type="match status" value="2"/>
</dbReference>
<comment type="function">
    <text evidence="10">E3 ubiquitin-protein ligase that mediates ubiquitination and subsequent proteasomal degradation of target proteins. E3 ubiquitin ligases accept ubiquitin from an E2 ubiquitin-conjugating enzyme in the form of a thioester and then directly transfers the ubiquitin to targeted substrates.</text>
</comment>
<comment type="catalytic activity">
    <reaction evidence="1 10">
        <text>S-ubiquitinyl-[E2 ubiquitin-conjugating enzyme]-L-cysteine + [acceptor protein]-L-lysine = [E2 ubiquitin-conjugating enzyme]-L-cysteine + N(6)-ubiquitinyl-[acceptor protein]-L-lysine.</text>
        <dbReference type="EC" id="2.3.2.27"/>
    </reaction>
</comment>
<gene>
    <name evidence="13" type="primary">Siah1b_0</name>
    <name evidence="13" type="ORF">B7P43_G04212</name>
</gene>
<evidence type="ECO:0000313" key="14">
    <source>
        <dbReference type="Proteomes" id="UP000235965"/>
    </source>
</evidence>
<sequence length="302" mass="34866">MNSFDGLNFIFIADSTNPGVSDGRAEDLERSLLKNIECPVCMDYMTPPIILCQNGHNICSNCRPNLDTCPNCRDPILEARNYALEDLCYKLNYPCKFLEEGCEETFSGEHIKEHQAVCHHGIHACPLARVPGINCDWSGEFKEFITHFETRHEDRICTEARFLSPETNDSVFILLVHNEIFLFYKCFRDGKCCCVVQLFGTSAQASNFKYKVKLRAENKIEKLSQVILVRGITEEFDAVFRSGHCVRLDVDLVWHYLVDGTMQLQVEVINLKAEEQAKATRNDRARPVFSHSIRWQWCKWWP</sequence>
<dbReference type="STRING" id="105785.A0A2J7PKQ9"/>
<comment type="pathway">
    <text evidence="2 10">Protein modification; protein ubiquitination.</text>
</comment>
<dbReference type="Pfam" id="PF21361">
    <property type="entry name" value="Sina_ZnF"/>
    <property type="match status" value="1"/>
</dbReference>
<organism evidence="13 14">
    <name type="scientific">Cryptotermes secundus</name>
    <dbReference type="NCBI Taxonomy" id="105785"/>
    <lineage>
        <taxon>Eukaryota</taxon>
        <taxon>Metazoa</taxon>
        <taxon>Ecdysozoa</taxon>
        <taxon>Arthropoda</taxon>
        <taxon>Hexapoda</taxon>
        <taxon>Insecta</taxon>
        <taxon>Pterygota</taxon>
        <taxon>Neoptera</taxon>
        <taxon>Polyneoptera</taxon>
        <taxon>Dictyoptera</taxon>
        <taxon>Blattodea</taxon>
        <taxon>Blattoidea</taxon>
        <taxon>Termitoidae</taxon>
        <taxon>Kalotermitidae</taxon>
        <taxon>Cryptotermitinae</taxon>
        <taxon>Cryptotermes</taxon>
    </lineage>
</organism>
<keyword evidence="8 10" id="KW-0862">Zinc</keyword>
<keyword evidence="4" id="KW-0808">Transferase</keyword>
<dbReference type="GO" id="GO:0016567">
    <property type="term" value="P:protein ubiquitination"/>
    <property type="evidence" value="ECO:0007669"/>
    <property type="project" value="UniProtKB-UniPathway"/>
</dbReference>
<dbReference type="PANTHER" id="PTHR45877">
    <property type="entry name" value="E3 UBIQUITIN-PROTEIN LIGASE SIAH2"/>
    <property type="match status" value="1"/>
</dbReference>
<evidence type="ECO:0000256" key="6">
    <source>
        <dbReference type="ARBA" id="ARBA00022771"/>
    </source>
</evidence>
<dbReference type="InterPro" id="IPR018121">
    <property type="entry name" value="7-in-absentia-prot_TRAF-dom"/>
</dbReference>
<comment type="caution">
    <text evidence="13">The sequence shown here is derived from an EMBL/GenBank/DDBJ whole genome shotgun (WGS) entry which is preliminary data.</text>
</comment>
<dbReference type="EMBL" id="NEVH01024534">
    <property type="protein sequence ID" value="PNF16913.1"/>
    <property type="molecule type" value="Genomic_DNA"/>
</dbReference>
<evidence type="ECO:0000259" key="11">
    <source>
        <dbReference type="PROSITE" id="PS50089"/>
    </source>
</evidence>
<dbReference type="Pfam" id="PF03145">
    <property type="entry name" value="Sina_TRAF"/>
    <property type="match status" value="1"/>
</dbReference>
<dbReference type="InterPro" id="IPR013010">
    <property type="entry name" value="Znf_SIAH"/>
</dbReference>
<dbReference type="GO" id="GO:0005737">
    <property type="term" value="C:cytoplasm"/>
    <property type="evidence" value="ECO:0007669"/>
    <property type="project" value="InterPro"/>
</dbReference>
<dbReference type="GO" id="GO:0008270">
    <property type="term" value="F:zinc ion binding"/>
    <property type="evidence" value="ECO:0007669"/>
    <property type="project" value="UniProtKB-KW"/>
</dbReference>
<comment type="domain">
    <text evidence="10">The SBD domain (substrate-binding domain) mediates the interaction with substrate proteins. It is related to the TRAF family.</text>
</comment>
<dbReference type="UniPathway" id="UPA00143"/>
<dbReference type="GO" id="GO:0061630">
    <property type="term" value="F:ubiquitin protein ligase activity"/>
    <property type="evidence" value="ECO:0007669"/>
    <property type="project" value="UniProtKB-EC"/>
</dbReference>
<comment type="domain">
    <text evidence="10">The RING-type zinc finger domain is essential for ubiquitin ligase activity.</text>
</comment>
<dbReference type="GO" id="GO:0043161">
    <property type="term" value="P:proteasome-mediated ubiquitin-dependent protein catabolic process"/>
    <property type="evidence" value="ECO:0007669"/>
    <property type="project" value="TreeGrafter"/>
</dbReference>
<reference evidence="13 14" key="1">
    <citation type="submission" date="2017-12" db="EMBL/GenBank/DDBJ databases">
        <title>Hemimetabolous genomes reveal molecular basis of termite eusociality.</title>
        <authorList>
            <person name="Harrison M.C."/>
            <person name="Jongepier E."/>
            <person name="Robertson H.M."/>
            <person name="Arning N."/>
            <person name="Bitard-Feildel T."/>
            <person name="Chao H."/>
            <person name="Childers C.P."/>
            <person name="Dinh H."/>
            <person name="Doddapaneni H."/>
            <person name="Dugan S."/>
            <person name="Gowin J."/>
            <person name="Greiner C."/>
            <person name="Han Y."/>
            <person name="Hu H."/>
            <person name="Hughes D.S.T."/>
            <person name="Huylmans A.-K."/>
            <person name="Kemena C."/>
            <person name="Kremer L.P.M."/>
            <person name="Lee S.L."/>
            <person name="Lopez-Ezquerra A."/>
            <person name="Mallet L."/>
            <person name="Monroy-Kuhn J.M."/>
            <person name="Moser A."/>
            <person name="Murali S.C."/>
            <person name="Muzny D.M."/>
            <person name="Otani S."/>
            <person name="Piulachs M.-D."/>
            <person name="Poelchau M."/>
            <person name="Qu J."/>
            <person name="Schaub F."/>
            <person name="Wada-Katsumata A."/>
            <person name="Worley K.C."/>
            <person name="Xie Q."/>
            <person name="Ylla G."/>
            <person name="Poulsen M."/>
            <person name="Gibbs R.A."/>
            <person name="Schal C."/>
            <person name="Richards S."/>
            <person name="Belles X."/>
            <person name="Korb J."/>
            <person name="Bornberg-Bauer E."/>
        </authorList>
    </citation>
    <scope>NUCLEOTIDE SEQUENCE [LARGE SCALE GENOMIC DNA]</scope>
    <source>
        <tissue evidence="13">Whole body</tissue>
    </source>
</reference>
<feature type="domain" description="SIAH-type" evidence="12">
    <location>
        <begin position="90"/>
        <end position="153"/>
    </location>
</feature>
<dbReference type="Proteomes" id="UP000235965">
    <property type="component" value="Unassembled WGS sequence"/>
</dbReference>
<evidence type="ECO:0000256" key="7">
    <source>
        <dbReference type="ARBA" id="ARBA00022786"/>
    </source>
</evidence>
<dbReference type="OrthoDB" id="4788989at2759"/>
<evidence type="ECO:0000313" key="13">
    <source>
        <dbReference type="EMBL" id="PNF16913.1"/>
    </source>
</evidence>
<dbReference type="GO" id="GO:0031624">
    <property type="term" value="F:ubiquitin conjugating enzyme binding"/>
    <property type="evidence" value="ECO:0007669"/>
    <property type="project" value="TreeGrafter"/>
</dbReference>
<dbReference type="InParanoid" id="A0A2J7PKQ9"/>
<dbReference type="InterPro" id="IPR049548">
    <property type="entry name" value="Sina-like_RING"/>
</dbReference>
<evidence type="ECO:0000256" key="8">
    <source>
        <dbReference type="ARBA" id="ARBA00022833"/>
    </source>
</evidence>
<evidence type="ECO:0000259" key="12">
    <source>
        <dbReference type="PROSITE" id="PS51081"/>
    </source>
</evidence>
<accession>A0A2J7PKQ9</accession>
<keyword evidence="7 10" id="KW-0833">Ubl conjugation pathway</keyword>
<evidence type="ECO:0000256" key="3">
    <source>
        <dbReference type="ARBA" id="ARBA00009119"/>
    </source>
</evidence>
<dbReference type="PANTHER" id="PTHR45877:SF2">
    <property type="entry name" value="E3 UBIQUITIN-PROTEIN LIGASE SINA-RELATED"/>
    <property type="match status" value="1"/>
</dbReference>
<evidence type="ECO:0000256" key="10">
    <source>
        <dbReference type="RuleBase" id="RU201113"/>
    </source>
</evidence>
<dbReference type="Pfam" id="PF21362">
    <property type="entry name" value="Sina_RING"/>
    <property type="match status" value="1"/>
</dbReference>
<evidence type="ECO:0000256" key="2">
    <source>
        <dbReference type="ARBA" id="ARBA00004906"/>
    </source>
</evidence>
<dbReference type="AlphaFoldDB" id="A0A2J7PKQ9"/>
<dbReference type="SUPFAM" id="SSF49599">
    <property type="entry name" value="TRAF domain-like"/>
    <property type="match status" value="1"/>
</dbReference>
<name>A0A2J7PKQ9_9NEOP</name>
<dbReference type="PROSITE" id="PS50089">
    <property type="entry name" value="ZF_RING_2"/>
    <property type="match status" value="1"/>
</dbReference>
<comment type="similarity">
    <text evidence="3 10">Belongs to the SINA (Seven in absentia) family.</text>
</comment>
<proteinExistence type="inferred from homology"/>
<dbReference type="InterPro" id="IPR013083">
    <property type="entry name" value="Znf_RING/FYVE/PHD"/>
</dbReference>
<protein>
    <recommendedName>
        <fullName evidence="10">E3 ubiquitin-protein ligase</fullName>
        <ecNumber evidence="10">2.3.2.27</ecNumber>
    </recommendedName>
</protein>
<feature type="domain" description="RING-type" evidence="11">
    <location>
        <begin position="38"/>
        <end position="73"/>
    </location>
</feature>
<evidence type="ECO:0000256" key="5">
    <source>
        <dbReference type="ARBA" id="ARBA00022723"/>
    </source>
</evidence>
<keyword evidence="14" id="KW-1185">Reference proteome</keyword>
<dbReference type="SUPFAM" id="SSF57850">
    <property type="entry name" value="RING/U-box"/>
    <property type="match status" value="1"/>
</dbReference>
<evidence type="ECO:0000256" key="9">
    <source>
        <dbReference type="PROSITE-ProRule" id="PRU00455"/>
    </source>
</evidence>
<keyword evidence="6 9" id="KW-0863">Zinc-finger</keyword>
<evidence type="ECO:0000256" key="1">
    <source>
        <dbReference type="ARBA" id="ARBA00000900"/>
    </source>
</evidence>
<dbReference type="PROSITE" id="PS51081">
    <property type="entry name" value="ZF_SIAH"/>
    <property type="match status" value="1"/>
</dbReference>
<dbReference type="InterPro" id="IPR001841">
    <property type="entry name" value="Znf_RING"/>
</dbReference>
<dbReference type="InterPro" id="IPR004162">
    <property type="entry name" value="SINA-like_animal"/>
</dbReference>
<dbReference type="EC" id="2.3.2.27" evidence="10"/>
<dbReference type="Gene3D" id="2.60.210.10">
    <property type="entry name" value="Apoptosis, Tumor Necrosis Factor Receptor Associated Protein 2, Chain A"/>
    <property type="match status" value="1"/>
</dbReference>
<evidence type="ECO:0000256" key="4">
    <source>
        <dbReference type="ARBA" id="ARBA00022679"/>
    </source>
</evidence>
<dbReference type="InterPro" id="IPR008974">
    <property type="entry name" value="TRAF-like"/>
</dbReference>
<keyword evidence="5 10" id="KW-0479">Metal-binding</keyword>